<dbReference type="Pfam" id="PF07530">
    <property type="entry name" value="PRE_C2HC"/>
    <property type="match status" value="1"/>
</dbReference>
<accession>A0A8X6P025</accession>
<sequence length="124" mass="14540">MKISKTSLKIFLQTAYAYHMIQQYIDKQQLKALTYMLPEVKKIRAVIRGMLIDMPTEERAKELSEKNITVDEIQVMTNKRNGLPMRHFLTTLVKNEDNQKIYNMTQLGYMKVKVKALQKKYGPA</sequence>
<dbReference type="OrthoDB" id="8123891at2759"/>
<dbReference type="Proteomes" id="UP000887013">
    <property type="component" value="Unassembled WGS sequence"/>
</dbReference>
<feature type="domain" description="Pre-C2HC" evidence="1">
    <location>
        <begin position="56"/>
        <end position="124"/>
    </location>
</feature>
<reference evidence="2" key="1">
    <citation type="submission" date="2020-08" db="EMBL/GenBank/DDBJ databases">
        <title>Multicomponent nature underlies the extraordinary mechanical properties of spider dragline silk.</title>
        <authorList>
            <person name="Kono N."/>
            <person name="Nakamura H."/>
            <person name="Mori M."/>
            <person name="Yoshida Y."/>
            <person name="Ohtoshi R."/>
            <person name="Malay A.D."/>
            <person name="Moran D.A.P."/>
            <person name="Tomita M."/>
            <person name="Numata K."/>
            <person name="Arakawa K."/>
        </authorList>
    </citation>
    <scope>NUCLEOTIDE SEQUENCE</scope>
</reference>
<comment type="caution">
    <text evidence="2">The sequence shown here is derived from an EMBL/GenBank/DDBJ whole genome shotgun (WGS) entry which is preliminary data.</text>
</comment>
<keyword evidence="3" id="KW-1185">Reference proteome</keyword>
<evidence type="ECO:0000313" key="2">
    <source>
        <dbReference type="EMBL" id="GFT41247.1"/>
    </source>
</evidence>
<protein>
    <recommendedName>
        <fullName evidence="1">Pre-C2HC domain-containing protein</fullName>
    </recommendedName>
</protein>
<dbReference type="EMBL" id="BMAW01110041">
    <property type="protein sequence ID" value="GFT41247.1"/>
    <property type="molecule type" value="Genomic_DNA"/>
</dbReference>
<name>A0A8X6P025_NEPPI</name>
<gene>
    <name evidence="2" type="ORF">NPIL_487471</name>
</gene>
<proteinExistence type="predicted"/>
<organism evidence="2 3">
    <name type="scientific">Nephila pilipes</name>
    <name type="common">Giant wood spider</name>
    <name type="synonym">Nephila maculata</name>
    <dbReference type="NCBI Taxonomy" id="299642"/>
    <lineage>
        <taxon>Eukaryota</taxon>
        <taxon>Metazoa</taxon>
        <taxon>Ecdysozoa</taxon>
        <taxon>Arthropoda</taxon>
        <taxon>Chelicerata</taxon>
        <taxon>Arachnida</taxon>
        <taxon>Araneae</taxon>
        <taxon>Araneomorphae</taxon>
        <taxon>Entelegynae</taxon>
        <taxon>Araneoidea</taxon>
        <taxon>Nephilidae</taxon>
        <taxon>Nephila</taxon>
    </lineage>
</organism>
<evidence type="ECO:0000259" key="1">
    <source>
        <dbReference type="SMART" id="SM00596"/>
    </source>
</evidence>
<evidence type="ECO:0000313" key="3">
    <source>
        <dbReference type="Proteomes" id="UP000887013"/>
    </source>
</evidence>
<dbReference type="SMART" id="SM00596">
    <property type="entry name" value="PRE_C2HC"/>
    <property type="match status" value="1"/>
</dbReference>
<dbReference type="AlphaFoldDB" id="A0A8X6P025"/>
<dbReference type="InterPro" id="IPR006579">
    <property type="entry name" value="Pre_C2HC_dom"/>
</dbReference>